<proteinExistence type="predicted"/>
<dbReference type="Proteomes" id="UP000316008">
    <property type="component" value="Unassembled WGS sequence"/>
</dbReference>
<dbReference type="RefSeq" id="WP_144334526.1">
    <property type="nucleotide sequence ID" value="NZ_VLPL01000011.1"/>
</dbReference>
<dbReference type="Gene3D" id="3.40.50.2000">
    <property type="entry name" value="Glycogen Phosphorylase B"/>
    <property type="match status" value="2"/>
</dbReference>
<dbReference type="PANTHER" id="PTHR12526:SF600">
    <property type="entry name" value="GLYCOSYL TRANSFERASE GROUP 1"/>
    <property type="match status" value="1"/>
</dbReference>
<organism evidence="2 3">
    <name type="scientific">Fluviicola chungangensis</name>
    <dbReference type="NCBI Taxonomy" id="2597671"/>
    <lineage>
        <taxon>Bacteria</taxon>
        <taxon>Pseudomonadati</taxon>
        <taxon>Bacteroidota</taxon>
        <taxon>Flavobacteriia</taxon>
        <taxon>Flavobacteriales</taxon>
        <taxon>Crocinitomicaceae</taxon>
        <taxon>Fluviicola</taxon>
    </lineage>
</organism>
<dbReference type="InterPro" id="IPR028098">
    <property type="entry name" value="Glyco_trans_4-like_N"/>
</dbReference>
<dbReference type="EMBL" id="VLPL01000011">
    <property type="protein sequence ID" value="TSJ39867.1"/>
    <property type="molecule type" value="Genomic_DNA"/>
</dbReference>
<gene>
    <name evidence="2" type="ORF">FO442_17580</name>
</gene>
<sequence length="405" mass="46855">MKNVLYLSYDGMTDPLGQSQVLPYLIGLSKKGFQFTLISFEKPDRYSQEKNKIENLCFEHNIDWKPLIYTKNPPVVSTILDIRKMQKTAFLLHREKQFQLVHCRSYISALIGLKLKQKKGVRFLFDMRGFWADERVEGKIWNLKNPLFKFIYSYFKKKERTYFNESDAIVSLTEIGKKEILSWKLGAVTPEKIQVIPCCVDLKLFDPQRIDPDILYQKKMEYHLTDRFVVGYVGSIGTWYQLREMLLAFKHIIQIKPNAIFLFVTKESPSIIQMEAKDLDIHLDSIRIVSVQHQKVPCFISLFDCSIFFIRPSFSKKASSPTKQGEIMAMGIPLICNAGVGDTDELVSRYHAGLVLNDTSDESLASFSVDFPGFNREKTMQGAKEYFGLEQGVQSYFIIYDRLIG</sequence>
<dbReference type="OrthoDB" id="1220440at2"/>
<dbReference type="AlphaFoldDB" id="A0A556MIX1"/>
<feature type="domain" description="Glycosyltransferase subfamily 4-like N-terminal" evidence="1">
    <location>
        <begin position="27"/>
        <end position="203"/>
    </location>
</feature>
<evidence type="ECO:0000313" key="3">
    <source>
        <dbReference type="Proteomes" id="UP000316008"/>
    </source>
</evidence>
<dbReference type="PANTHER" id="PTHR12526">
    <property type="entry name" value="GLYCOSYLTRANSFERASE"/>
    <property type="match status" value="1"/>
</dbReference>
<protein>
    <submittedName>
        <fullName evidence="2">Glycosyltransferase family 4 protein</fullName>
    </submittedName>
</protein>
<evidence type="ECO:0000313" key="2">
    <source>
        <dbReference type="EMBL" id="TSJ39867.1"/>
    </source>
</evidence>
<evidence type="ECO:0000259" key="1">
    <source>
        <dbReference type="Pfam" id="PF13439"/>
    </source>
</evidence>
<reference evidence="2 3" key="1">
    <citation type="submission" date="2019-07" db="EMBL/GenBank/DDBJ databases">
        <authorList>
            <person name="Huq M.A."/>
        </authorList>
    </citation>
    <scope>NUCLEOTIDE SEQUENCE [LARGE SCALE GENOMIC DNA]</scope>
    <source>
        <strain evidence="2 3">MAH-3</strain>
    </source>
</reference>
<name>A0A556MIX1_9FLAO</name>
<dbReference type="GO" id="GO:0016757">
    <property type="term" value="F:glycosyltransferase activity"/>
    <property type="evidence" value="ECO:0007669"/>
    <property type="project" value="TreeGrafter"/>
</dbReference>
<dbReference type="SUPFAM" id="SSF53756">
    <property type="entry name" value="UDP-Glycosyltransferase/glycogen phosphorylase"/>
    <property type="match status" value="1"/>
</dbReference>
<dbReference type="Pfam" id="PF13439">
    <property type="entry name" value="Glyco_transf_4"/>
    <property type="match status" value="1"/>
</dbReference>
<keyword evidence="2" id="KW-0808">Transferase</keyword>
<accession>A0A556MIX1</accession>
<keyword evidence="3" id="KW-1185">Reference proteome</keyword>
<comment type="caution">
    <text evidence="2">The sequence shown here is derived from an EMBL/GenBank/DDBJ whole genome shotgun (WGS) entry which is preliminary data.</text>
</comment>